<dbReference type="PANTHER" id="PTHR16322">
    <property type="entry name" value="PHOSPHOPROTEIN ASSOCIATED WITH GLYCOSPHINGOLIPID-ENRICHED MICRODOMAINS 1"/>
    <property type="match status" value="1"/>
</dbReference>
<dbReference type="PANTHER" id="PTHR16322:SF1">
    <property type="entry name" value="LCK-INTERACTING TRANSMEMBRANE ADAPTER 1 ISOFORM X1"/>
    <property type="match status" value="1"/>
</dbReference>
<dbReference type="GeneTree" id="ENSGT00940000168127"/>
<feature type="transmembrane region" description="Helical" evidence="2">
    <location>
        <begin position="20"/>
        <end position="41"/>
    </location>
</feature>
<organism evidence="3 4">
    <name type="scientific">Paramormyrops kingsleyae</name>
    <dbReference type="NCBI Taxonomy" id="1676925"/>
    <lineage>
        <taxon>Eukaryota</taxon>
        <taxon>Metazoa</taxon>
        <taxon>Chordata</taxon>
        <taxon>Craniata</taxon>
        <taxon>Vertebrata</taxon>
        <taxon>Euteleostomi</taxon>
        <taxon>Actinopterygii</taxon>
        <taxon>Neopterygii</taxon>
        <taxon>Teleostei</taxon>
        <taxon>Osteoglossocephala</taxon>
        <taxon>Osteoglossomorpha</taxon>
        <taxon>Osteoglossiformes</taxon>
        <taxon>Mormyridae</taxon>
        <taxon>Paramormyrops</taxon>
    </lineage>
</organism>
<dbReference type="Pfam" id="PF15332">
    <property type="entry name" value="LIME1"/>
    <property type="match status" value="1"/>
</dbReference>
<proteinExistence type="predicted"/>
<feature type="region of interest" description="Disordered" evidence="1">
    <location>
        <begin position="65"/>
        <end position="304"/>
    </location>
</feature>
<sequence>MASMQDGVNLSAPPYSKVLLLGAIAAASAFVVTILIVLLCVGCQRKGKSNNVPTEGAKHRIMDMSRLRQSKLRSISKSDTKLHQMNKPNCNGKSASKSRPASMDLLLLPSRRRRSNSDLRSGPVRQLPQIPAGGSGDEREHTYSEVGQRSSPARGCPDDALYEMVGGRAGETDTPAPPVPANTPAPHSPEHTEGMDDMTVAIGVEVPPVPGPGPDPVTAEYACVRKVRKPDKPQRKDIGGGEPGEREQQRHSNTDLHHAPPPPHHAPPPPHHAPPPPHHAPPPPHPHSQKVTRKNIEPFQLPSFPKEAVFMGNGEEYIWKPPEEDDLSMFQAKPPCPLKPGNAEGGGPQMHSVAVGVPEVYSKPGKPLKKKRPMPGSPPSRDSSGQRTLAREGCSAGFSVVVKPQLWATGGCQQDGRVAPPPEDPCYEAISEKPWPARAGSMEELDSAYEAVDTAWKQERPPNATLKPRKKKALLPPQGLPVKAPPNEALYDGISNVRQGVPSCSTTTIFTFNDGMEMYVTGL</sequence>
<feature type="region of interest" description="Disordered" evidence="1">
    <location>
        <begin position="326"/>
        <end position="391"/>
    </location>
</feature>
<dbReference type="AlphaFoldDB" id="A0A3B3RR99"/>
<dbReference type="GO" id="GO:0050853">
    <property type="term" value="P:B cell receptor signaling pathway"/>
    <property type="evidence" value="ECO:0007669"/>
    <property type="project" value="InterPro"/>
</dbReference>
<dbReference type="GO" id="GO:0045121">
    <property type="term" value="C:membrane raft"/>
    <property type="evidence" value="ECO:0007669"/>
    <property type="project" value="InterPro"/>
</dbReference>
<dbReference type="GO" id="GO:0050868">
    <property type="term" value="P:negative regulation of T cell activation"/>
    <property type="evidence" value="ECO:0007669"/>
    <property type="project" value="InterPro"/>
</dbReference>
<keyword evidence="2" id="KW-0812">Transmembrane</keyword>
<reference evidence="3" key="2">
    <citation type="submission" date="2025-09" db="UniProtKB">
        <authorList>
            <consortium name="Ensembl"/>
        </authorList>
    </citation>
    <scope>IDENTIFICATION</scope>
</reference>
<protein>
    <submittedName>
        <fullName evidence="3">Si:dkey-70p6.1</fullName>
    </submittedName>
</protein>
<dbReference type="Ensembl" id="ENSPKIT00000001446.1">
    <property type="protein sequence ID" value="ENSPKIP00000020823.1"/>
    <property type="gene ID" value="ENSPKIG00000005466.1"/>
</dbReference>
<accession>A0A3B3RR99</accession>
<dbReference type="InterPro" id="IPR026072">
    <property type="entry name" value="Lime1"/>
</dbReference>
<reference evidence="3" key="1">
    <citation type="submission" date="2025-08" db="UniProtKB">
        <authorList>
            <consortium name="Ensembl"/>
        </authorList>
    </citation>
    <scope>IDENTIFICATION</scope>
</reference>
<dbReference type="Proteomes" id="UP000261540">
    <property type="component" value="Unplaced"/>
</dbReference>
<feature type="compositionally biased region" description="Basic and acidic residues" evidence="1">
    <location>
        <begin position="230"/>
        <end position="258"/>
    </location>
</feature>
<feature type="compositionally biased region" description="Pro residues" evidence="1">
    <location>
        <begin position="259"/>
        <end position="286"/>
    </location>
</feature>
<feature type="compositionally biased region" description="Pro residues" evidence="1">
    <location>
        <begin position="175"/>
        <end position="187"/>
    </location>
</feature>
<keyword evidence="4" id="KW-1185">Reference proteome</keyword>
<dbReference type="GO" id="GO:0005886">
    <property type="term" value="C:plasma membrane"/>
    <property type="evidence" value="ECO:0007669"/>
    <property type="project" value="InterPro"/>
</dbReference>
<evidence type="ECO:0000313" key="3">
    <source>
        <dbReference type="Ensembl" id="ENSPKIP00000020823.1"/>
    </source>
</evidence>
<keyword evidence="2" id="KW-0472">Membrane</keyword>
<keyword evidence="2" id="KW-1133">Transmembrane helix</keyword>
<dbReference type="InterPro" id="IPR032748">
    <property type="entry name" value="PAG"/>
</dbReference>
<dbReference type="GO" id="GO:0050852">
    <property type="term" value="P:T cell receptor signaling pathway"/>
    <property type="evidence" value="ECO:0007669"/>
    <property type="project" value="InterPro"/>
</dbReference>
<name>A0A3B3RR99_9TELE</name>
<feature type="region of interest" description="Disordered" evidence="1">
    <location>
        <begin position="454"/>
        <end position="486"/>
    </location>
</feature>
<evidence type="ECO:0000256" key="2">
    <source>
        <dbReference type="SAM" id="Phobius"/>
    </source>
</evidence>
<feature type="compositionally biased region" description="Polar residues" evidence="1">
    <location>
        <begin position="86"/>
        <end position="99"/>
    </location>
</feature>
<evidence type="ECO:0000256" key="1">
    <source>
        <dbReference type="SAM" id="MobiDB-lite"/>
    </source>
</evidence>
<dbReference type="GO" id="GO:0035556">
    <property type="term" value="P:intracellular signal transduction"/>
    <property type="evidence" value="ECO:0007669"/>
    <property type="project" value="InterPro"/>
</dbReference>
<evidence type="ECO:0000313" key="4">
    <source>
        <dbReference type="Proteomes" id="UP000261540"/>
    </source>
</evidence>